<feature type="transmembrane region" description="Helical" evidence="1">
    <location>
        <begin position="260"/>
        <end position="278"/>
    </location>
</feature>
<evidence type="ECO:0000313" key="5">
    <source>
        <dbReference type="Proteomes" id="UP000315647"/>
    </source>
</evidence>
<keyword evidence="5" id="KW-1185">Reference proteome</keyword>
<dbReference type="AlphaFoldDB" id="A0A517QGG8"/>
<accession>A0A518AGD7</accession>
<dbReference type="Proteomes" id="UP000320839">
    <property type="component" value="Chromosome"/>
</dbReference>
<evidence type="ECO:0000256" key="1">
    <source>
        <dbReference type="SAM" id="Phobius"/>
    </source>
</evidence>
<sequence precursor="true">MKQLLICLLVLACLPGIVAAEPFQVGGKRLEIPTPDGFVLVTPEMEQVYLYGEYLNASDTLNENVATYISRTEAPAALKGELPDLKRKFILKVNRNLQRKVINHTNFLELKKATRREYQQTIREIKAKDPQIYQRLNKGVQEQFDLETAIEVSKLVPFEPHYESSHALAVSMFLTITDPLEEGADAEAEEDISTATATVMYVQGQLLFLFCYAPQEDLEWTRTASRAWTEAILAANDKPPLVSSNPPDFNPLQHDTGDDIAKWVLIIAAILVVLAIFVKKNRIQTD</sequence>
<dbReference type="RefSeq" id="WP_145115970.1">
    <property type="nucleotide sequence ID" value="NZ_CP036277.1"/>
</dbReference>
<keyword evidence="1" id="KW-1133">Transmembrane helix</keyword>
<organism evidence="3 5">
    <name type="scientific">Gimesia panareensis</name>
    <dbReference type="NCBI Taxonomy" id="2527978"/>
    <lineage>
        <taxon>Bacteria</taxon>
        <taxon>Pseudomonadati</taxon>
        <taxon>Planctomycetota</taxon>
        <taxon>Planctomycetia</taxon>
        <taxon>Planctomycetales</taxon>
        <taxon>Planctomycetaceae</taxon>
        <taxon>Gimesia</taxon>
    </lineage>
</organism>
<proteinExistence type="predicted"/>
<keyword evidence="2" id="KW-0732">Signal</keyword>
<dbReference type="EMBL" id="CP037421">
    <property type="protein sequence ID" value="QDT30729.1"/>
    <property type="molecule type" value="Genomic_DNA"/>
</dbReference>
<evidence type="ECO:0000313" key="4">
    <source>
        <dbReference type="EMBL" id="QDV21678.1"/>
    </source>
</evidence>
<feature type="chain" id="PRO_5044617205" evidence="2">
    <location>
        <begin position="20"/>
        <end position="286"/>
    </location>
</feature>
<feature type="signal peptide" evidence="2">
    <location>
        <begin position="1"/>
        <end position="19"/>
    </location>
</feature>
<protein>
    <submittedName>
        <fullName evidence="3">Uncharacterized protein</fullName>
    </submittedName>
</protein>
<gene>
    <name evidence="3" type="ORF">Enr10x_60970</name>
    <name evidence="4" type="ORF">Pan153_63680</name>
</gene>
<dbReference type="OrthoDB" id="286963at2"/>
<accession>A0A517QGG8</accession>
<evidence type="ECO:0000313" key="6">
    <source>
        <dbReference type="Proteomes" id="UP000320839"/>
    </source>
</evidence>
<dbReference type="Proteomes" id="UP000315647">
    <property type="component" value="Chromosome"/>
</dbReference>
<dbReference type="EMBL" id="CP036317">
    <property type="protein sequence ID" value="QDV21678.1"/>
    <property type="molecule type" value="Genomic_DNA"/>
</dbReference>
<evidence type="ECO:0000256" key="2">
    <source>
        <dbReference type="SAM" id="SignalP"/>
    </source>
</evidence>
<accession>A0A518FZ83</accession>
<keyword evidence="1" id="KW-0812">Transmembrane</keyword>
<evidence type="ECO:0000313" key="3">
    <source>
        <dbReference type="EMBL" id="QDT30729.1"/>
    </source>
</evidence>
<reference evidence="3 5" key="1">
    <citation type="submission" date="2019-03" db="EMBL/GenBank/DDBJ databases">
        <title>Deep-cultivation of Planctomycetes and their phenomic and genomic characterization uncovers novel biology.</title>
        <authorList>
            <person name="Wiegand S."/>
            <person name="Jogler M."/>
            <person name="Boedeker C."/>
            <person name="Pinto D."/>
            <person name="Vollmers J."/>
            <person name="Rivas-Marin E."/>
            <person name="Kohn T."/>
            <person name="Peeters S.H."/>
            <person name="Heuer A."/>
            <person name="Rast P."/>
            <person name="Oberbeckmann S."/>
            <person name="Bunk B."/>
            <person name="Jeske O."/>
            <person name="Meyerdierks A."/>
            <person name="Storesund J.E."/>
            <person name="Kallscheuer N."/>
            <person name="Luecker S."/>
            <person name="Lage O.M."/>
            <person name="Pohl T."/>
            <person name="Merkel B.J."/>
            <person name="Hornburger P."/>
            <person name="Mueller R.-W."/>
            <person name="Bruemmer F."/>
            <person name="Labrenz M."/>
            <person name="Spormann A.M."/>
            <person name="Op den Camp H."/>
            <person name="Overmann J."/>
            <person name="Amann R."/>
            <person name="Jetten M.S.M."/>
            <person name="Mascher T."/>
            <person name="Medema M.H."/>
            <person name="Devos D.P."/>
            <person name="Kaster A.-K."/>
            <person name="Ovreas L."/>
            <person name="Rohde M."/>
            <person name="Galperin M.Y."/>
            <person name="Jogler C."/>
        </authorList>
    </citation>
    <scope>NUCLEOTIDE SEQUENCE [LARGE SCALE GENOMIC DNA]</scope>
    <source>
        <strain evidence="3 5">Enr10</strain>
        <strain evidence="4 6">Pan153</strain>
    </source>
</reference>
<name>A0A517QGG8_9PLAN</name>
<keyword evidence="1" id="KW-0472">Membrane</keyword>